<dbReference type="InterPro" id="IPR029063">
    <property type="entry name" value="SAM-dependent_MTases_sf"/>
</dbReference>
<evidence type="ECO:0000256" key="3">
    <source>
        <dbReference type="ARBA" id="ARBA00022691"/>
    </source>
</evidence>
<dbReference type="InterPro" id="IPR019874">
    <property type="entry name" value="RF_methyltr_PrmC"/>
</dbReference>
<dbReference type="Proteomes" id="UP000183085">
    <property type="component" value="Unassembled WGS sequence"/>
</dbReference>
<evidence type="ECO:0000313" key="9">
    <source>
        <dbReference type="Proteomes" id="UP000183085"/>
    </source>
</evidence>
<dbReference type="CDD" id="cd02440">
    <property type="entry name" value="AdoMet_MTases"/>
    <property type="match status" value="1"/>
</dbReference>
<comment type="caution">
    <text evidence="8">The sequence shown here is derived from an EMBL/GenBank/DDBJ whole genome shotgun (WGS) entry which is preliminary data.</text>
</comment>
<dbReference type="InterPro" id="IPR050320">
    <property type="entry name" value="N5-glutamine_MTase"/>
</dbReference>
<feature type="binding site" evidence="5">
    <location>
        <begin position="118"/>
        <end position="122"/>
    </location>
    <ligand>
        <name>S-adenosyl-L-methionine</name>
        <dbReference type="ChEBI" id="CHEBI:59789"/>
    </ligand>
</feature>
<comment type="catalytic activity">
    <reaction evidence="4 5">
        <text>L-glutaminyl-[peptide chain release factor] + S-adenosyl-L-methionine = N(5)-methyl-L-glutaminyl-[peptide chain release factor] + S-adenosyl-L-homocysteine + H(+)</text>
        <dbReference type="Rhea" id="RHEA:42896"/>
        <dbReference type="Rhea" id="RHEA-COMP:10271"/>
        <dbReference type="Rhea" id="RHEA-COMP:10272"/>
        <dbReference type="ChEBI" id="CHEBI:15378"/>
        <dbReference type="ChEBI" id="CHEBI:30011"/>
        <dbReference type="ChEBI" id="CHEBI:57856"/>
        <dbReference type="ChEBI" id="CHEBI:59789"/>
        <dbReference type="ChEBI" id="CHEBI:61891"/>
        <dbReference type="EC" id="2.1.1.297"/>
    </reaction>
</comment>
<sequence length="280" mass="31448">MTTLDALHWAINSLKSAGIETAVTDAEWLLEDTVSLVRHQLYLQNRSLTDKEIIRYTTTIKKRCNHEPVAYIIGSKTFLDWEFTVSPHVLIPRWETEVLVDELCKRSHQNWRIGVEIGTGSGAIAISLALKLPHIQVYATDISASALQIAWLNAKQLGASNRIIFIQGDMLTILSGLELEGRVDFIVSNPPYIPTNEIDVLPPDVRDFEPRVALDGGKDGRDYYKKIIKNAPDYLMSGGYLALEVGPGQAEPVQELMQKHFETQIINDLCQRERVVLGQV</sequence>
<dbReference type="InterPro" id="IPR007848">
    <property type="entry name" value="Small_mtfrase_dom"/>
</dbReference>
<dbReference type="EMBL" id="MNYI01000152">
    <property type="protein sequence ID" value="OIP39334.1"/>
    <property type="molecule type" value="Genomic_DNA"/>
</dbReference>
<evidence type="ECO:0000256" key="2">
    <source>
        <dbReference type="ARBA" id="ARBA00022679"/>
    </source>
</evidence>
<dbReference type="PANTHER" id="PTHR18895:SF74">
    <property type="entry name" value="MTRF1L RELEASE FACTOR GLUTAMINE METHYLTRANSFERASE"/>
    <property type="match status" value="1"/>
</dbReference>
<dbReference type="NCBIfam" id="TIGR00536">
    <property type="entry name" value="hemK_fam"/>
    <property type="match status" value="1"/>
</dbReference>
<keyword evidence="3 5" id="KW-0949">S-adenosyl-L-methionine</keyword>
<dbReference type="GO" id="GO:0003676">
    <property type="term" value="F:nucleic acid binding"/>
    <property type="evidence" value="ECO:0007669"/>
    <property type="project" value="InterPro"/>
</dbReference>
<evidence type="ECO:0000256" key="1">
    <source>
        <dbReference type="ARBA" id="ARBA00022603"/>
    </source>
</evidence>
<evidence type="ECO:0000259" key="6">
    <source>
        <dbReference type="Pfam" id="PF05175"/>
    </source>
</evidence>
<feature type="binding site" evidence="5">
    <location>
        <position position="141"/>
    </location>
    <ligand>
        <name>S-adenosyl-L-methionine</name>
        <dbReference type="ChEBI" id="CHEBI:59789"/>
    </ligand>
</feature>
<name>A0A1J5E7P5_9BACT</name>
<dbReference type="InterPro" id="IPR002052">
    <property type="entry name" value="DNA_methylase_N6_adenine_CS"/>
</dbReference>
<keyword evidence="1 5" id="KW-0489">Methyltransferase</keyword>
<accession>A0A1J5E7P5</accession>
<feature type="binding site" evidence="5">
    <location>
        <begin position="189"/>
        <end position="192"/>
    </location>
    <ligand>
        <name>substrate</name>
    </ligand>
</feature>
<protein>
    <recommendedName>
        <fullName evidence="5">Release factor glutamine methyltransferase</fullName>
        <shortName evidence="5">RF MTase</shortName>
        <ecNumber evidence="5">2.1.1.297</ecNumber>
    </recommendedName>
    <alternativeName>
        <fullName evidence="5">N5-glutamine methyltransferase PrmC</fullName>
    </alternativeName>
    <alternativeName>
        <fullName evidence="5">Protein-(glutamine-N5) MTase PrmC</fullName>
    </alternativeName>
    <alternativeName>
        <fullName evidence="5">Protein-glutamine N-methyltransferase PrmC</fullName>
    </alternativeName>
</protein>
<feature type="domain" description="Release factor glutamine methyltransferase N-terminal" evidence="7">
    <location>
        <begin position="5"/>
        <end position="74"/>
    </location>
</feature>
<comment type="function">
    <text evidence="5">Methylates the class 1 translation termination release factors RF1/PrfA and RF2/PrfB on the glutamine residue of the universally conserved GGQ motif.</text>
</comment>
<comment type="similarity">
    <text evidence="5">Belongs to the protein N5-glutamine methyltransferase family. PrmC subfamily.</text>
</comment>
<evidence type="ECO:0000259" key="7">
    <source>
        <dbReference type="Pfam" id="PF17827"/>
    </source>
</evidence>
<dbReference type="Pfam" id="PF17827">
    <property type="entry name" value="PrmC_N"/>
    <property type="match status" value="1"/>
</dbReference>
<dbReference type="SUPFAM" id="SSF53335">
    <property type="entry name" value="S-adenosyl-L-methionine-dependent methyltransferases"/>
    <property type="match status" value="1"/>
</dbReference>
<dbReference type="Gene3D" id="3.40.50.150">
    <property type="entry name" value="Vaccinia Virus protein VP39"/>
    <property type="match status" value="1"/>
</dbReference>
<proteinExistence type="inferred from homology"/>
<dbReference type="PANTHER" id="PTHR18895">
    <property type="entry name" value="HEMK METHYLTRANSFERASE"/>
    <property type="match status" value="1"/>
</dbReference>
<dbReference type="GO" id="GO:0032259">
    <property type="term" value="P:methylation"/>
    <property type="evidence" value="ECO:0007669"/>
    <property type="project" value="UniProtKB-KW"/>
</dbReference>
<evidence type="ECO:0000256" key="4">
    <source>
        <dbReference type="ARBA" id="ARBA00048391"/>
    </source>
</evidence>
<dbReference type="Pfam" id="PF05175">
    <property type="entry name" value="MTS"/>
    <property type="match status" value="1"/>
</dbReference>
<dbReference type="PROSITE" id="PS00092">
    <property type="entry name" value="N6_MTASE"/>
    <property type="match status" value="1"/>
</dbReference>
<evidence type="ECO:0000256" key="5">
    <source>
        <dbReference type="HAMAP-Rule" id="MF_02126"/>
    </source>
</evidence>
<dbReference type="AlphaFoldDB" id="A0A1J5E7P5"/>
<dbReference type="STRING" id="1817895.AUJ95_05655"/>
<reference evidence="8 9" key="1">
    <citation type="journal article" date="2016" name="Environ. Microbiol.">
        <title>Genomic resolution of a cold subsurface aquifer community provides metabolic insights for novel microbes adapted to high CO concentrations.</title>
        <authorList>
            <person name="Probst A.J."/>
            <person name="Castelle C.J."/>
            <person name="Singh A."/>
            <person name="Brown C.T."/>
            <person name="Anantharaman K."/>
            <person name="Sharon I."/>
            <person name="Hug L.A."/>
            <person name="Burstein D."/>
            <person name="Emerson J.B."/>
            <person name="Thomas B.C."/>
            <person name="Banfield J.F."/>
        </authorList>
    </citation>
    <scope>NUCLEOTIDE SEQUENCE [LARGE SCALE GENOMIC DNA]</scope>
    <source>
        <strain evidence="8">CG2_30_40_21</strain>
    </source>
</reference>
<dbReference type="HAMAP" id="MF_02126">
    <property type="entry name" value="RF_methyltr_PrmC"/>
    <property type="match status" value="1"/>
</dbReference>
<keyword evidence="2 5" id="KW-0808">Transferase</keyword>
<organism evidence="8 9">
    <name type="scientific">Candidatus Desantisbacteria bacterium CG2_30_40_21</name>
    <dbReference type="NCBI Taxonomy" id="1817895"/>
    <lineage>
        <taxon>Bacteria</taxon>
        <taxon>Candidatus Desantisiibacteriota</taxon>
    </lineage>
</organism>
<dbReference type="GO" id="GO:0102559">
    <property type="term" value="F:peptide chain release factor N(5)-glutamine methyltransferase activity"/>
    <property type="evidence" value="ECO:0007669"/>
    <property type="project" value="UniProtKB-EC"/>
</dbReference>
<feature type="domain" description="Methyltransferase small" evidence="6">
    <location>
        <begin position="96"/>
        <end position="193"/>
    </location>
</feature>
<feature type="binding site" evidence="5">
    <location>
        <position position="189"/>
    </location>
    <ligand>
        <name>S-adenosyl-L-methionine</name>
        <dbReference type="ChEBI" id="CHEBI:59789"/>
    </ligand>
</feature>
<dbReference type="InterPro" id="IPR004556">
    <property type="entry name" value="HemK-like"/>
</dbReference>
<dbReference type="Gene3D" id="1.10.8.10">
    <property type="entry name" value="DNA helicase RuvA subunit, C-terminal domain"/>
    <property type="match status" value="1"/>
</dbReference>
<evidence type="ECO:0000313" key="8">
    <source>
        <dbReference type="EMBL" id="OIP39334.1"/>
    </source>
</evidence>
<dbReference type="NCBIfam" id="TIGR03534">
    <property type="entry name" value="RF_mod_PrmC"/>
    <property type="match status" value="1"/>
</dbReference>
<comment type="caution">
    <text evidence="5">Lacks conserved residue(s) required for the propagation of feature annotation.</text>
</comment>
<dbReference type="EC" id="2.1.1.297" evidence="5"/>
<dbReference type="InterPro" id="IPR040758">
    <property type="entry name" value="PrmC_N"/>
</dbReference>
<gene>
    <name evidence="5" type="primary">prmC</name>
    <name evidence="8" type="ORF">AUJ95_05655</name>
</gene>